<gene>
    <name evidence="2" type="ORF">BaRGS_00032071</name>
</gene>
<evidence type="ECO:0000256" key="1">
    <source>
        <dbReference type="SAM" id="MobiDB-lite"/>
    </source>
</evidence>
<name>A0ABD0JPD7_9CAEN</name>
<evidence type="ECO:0000313" key="3">
    <source>
        <dbReference type="Proteomes" id="UP001519460"/>
    </source>
</evidence>
<dbReference type="EMBL" id="JACVVK020000369">
    <property type="protein sequence ID" value="KAK7476673.1"/>
    <property type="molecule type" value="Genomic_DNA"/>
</dbReference>
<comment type="caution">
    <text evidence="2">The sequence shown here is derived from an EMBL/GenBank/DDBJ whole genome shotgun (WGS) entry which is preliminary data.</text>
</comment>
<accession>A0ABD0JPD7</accession>
<dbReference type="AlphaFoldDB" id="A0ABD0JPD7"/>
<keyword evidence="3" id="KW-1185">Reference proteome</keyword>
<organism evidence="2 3">
    <name type="scientific">Batillaria attramentaria</name>
    <dbReference type="NCBI Taxonomy" id="370345"/>
    <lineage>
        <taxon>Eukaryota</taxon>
        <taxon>Metazoa</taxon>
        <taxon>Spiralia</taxon>
        <taxon>Lophotrochozoa</taxon>
        <taxon>Mollusca</taxon>
        <taxon>Gastropoda</taxon>
        <taxon>Caenogastropoda</taxon>
        <taxon>Sorbeoconcha</taxon>
        <taxon>Cerithioidea</taxon>
        <taxon>Batillariidae</taxon>
        <taxon>Batillaria</taxon>
    </lineage>
</organism>
<protein>
    <submittedName>
        <fullName evidence="2">Uncharacterized protein</fullName>
    </submittedName>
</protein>
<reference evidence="2 3" key="1">
    <citation type="journal article" date="2023" name="Sci. Data">
        <title>Genome assembly of the Korean intertidal mud-creeper Batillaria attramentaria.</title>
        <authorList>
            <person name="Patra A.K."/>
            <person name="Ho P.T."/>
            <person name="Jun S."/>
            <person name="Lee S.J."/>
            <person name="Kim Y."/>
            <person name="Won Y.J."/>
        </authorList>
    </citation>
    <scope>NUCLEOTIDE SEQUENCE [LARGE SCALE GENOMIC DNA]</scope>
    <source>
        <strain evidence="2">Wonlab-2016</strain>
    </source>
</reference>
<evidence type="ECO:0000313" key="2">
    <source>
        <dbReference type="EMBL" id="KAK7476673.1"/>
    </source>
</evidence>
<sequence length="142" mass="15650">MAVIFMRAWRSDIASHIPQWREKPPEMGNQTEKTAERIKWRLHLTAATIINPDWKTSKGTGSSDEGRPPPSKRKATPAPSLRASSPGNEVSCWRGPKATQTQFPPPPRTVQACRAQMHNSCKPCLTSTPKMRHVAGKTVAAG</sequence>
<feature type="region of interest" description="Disordered" evidence="1">
    <location>
        <begin position="50"/>
        <end position="109"/>
    </location>
</feature>
<dbReference type="Proteomes" id="UP001519460">
    <property type="component" value="Unassembled WGS sequence"/>
</dbReference>
<proteinExistence type="predicted"/>